<dbReference type="Pfam" id="PF13559">
    <property type="entry name" value="DUF4129"/>
    <property type="match status" value="1"/>
</dbReference>
<evidence type="ECO:0000313" key="3">
    <source>
        <dbReference type="EMBL" id="ATB29754.1"/>
    </source>
</evidence>
<dbReference type="InterPro" id="IPR021878">
    <property type="entry name" value="TgpA_N"/>
</dbReference>
<dbReference type="Proteomes" id="UP000217289">
    <property type="component" value="Chromosome"/>
</dbReference>
<dbReference type="KEGG" id="mbd:MEBOL_003209"/>
<name>A0A250ID25_9BACT</name>
<dbReference type="InterPro" id="IPR002931">
    <property type="entry name" value="Transglutaminase-like"/>
</dbReference>
<dbReference type="SMART" id="SM00460">
    <property type="entry name" value="TGc"/>
    <property type="match status" value="1"/>
</dbReference>
<evidence type="ECO:0000256" key="1">
    <source>
        <dbReference type="SAM" id="Phobius"/>
    </source>
</evidence>
<gene>
    <name evidence="3" type="ORF">MEBOL_003209</name>
</gene>
<dbReference type="PANTHER" id="PTHR42736:SF1">
    <property type="entry name" value="PROTEIN-GLUTAMINE GAMMA-GLUTAMYLTRANSFERASE"/>
    <property type="match status" value="1"/>
</dbReference>
<keyword evidence="1" id="KW-1133">Transmembrane helix</keyword>
<dbReference type="Gene3D" id="3.10.620.30">
    <property type="match status" value="1"/>
</dbReference>
<feature type="transmembrane region" description="Helical" evidence="1">
    <location>
        <begin position="129"/>
        <end position="145"/>
    </location>
</feature>
<dbReference type="InterPro" id="IPR052901">
    <property type="entry name" value="Bact_TGase-like"/>
</dbReference>
<reference evidence="3 4" key="1">
    <citation type="submission" date="2017-06" db="EMBL/GenBank/DDBJ databases">
        <authorList>
            <person name="Kim H.J."/>
            <person name="Triplett B.A."/>
        </authorList>
    </citation>
    <scope>NUCLEOTIDE SEQUENCE [LARGE SCALE GENOMIC DNA]</scope>
    <source>
        <strain evidence="3 4">DSM 14713</strain>
    </source>
</reference>
<protein>
    <recommendedName>
        <fullName evidence="2">Transglutaminase-like domain-containing protein</fullName>
    </recommendedName>
</protein>
<keyword evidence="4" id="KW-1185">Reference proteome</keyword>
<sequence length="638" mass="68517">MSPRVGRLFDLLPVAAALALHAVAHGRWLVVAPVLVGLLAAVLLDARVAYTPARLIASGVAGAGVGTAMLWVSLPPTGLFPPGFFGPLCGALAGLCVFCALGRERHYSWTYACLLVALSLRVHGLGEGIWVLLAVVLGVLAVAFRESGLMRSGAKGVVGFGVFLGLVAGGTGLMVATLWRAEGKLVDLLYRMTRGATPGMGVDFQSQVDLRTVERKPRGSEQPLLVLSGAAPSRLRTRVFDVFDGTRWTTSDALADTRLAPPSEGAPGDARWLTVTLLSPVGRWLPTPAGTRAVEGLPLQVWGGWVWTGLELAGTPLALHVEGAERLPSEEPPGSLLTALPEALREELRPLALGLTEKAATPREKARALEAYFREGYEYSLNVDLSGEGSALAVLVREKRAAYCTYFASAMAALLRSMEVPARVVGGFAMGDMNPLLKATMVRERDAHAWVEVYLADEGRYVAFDPTPWRSRDEELGLAGDKPGLVGQVFEAMGMYLRELGAGLYHQPLARAKALVGSPGFWVLVIAGVLWRWRSRRVERGPVVRRKGLGTRDTKLAAVYARYLKTLKRRAGLVPHLAETDDELLARLRAARGEAVAGLAEGFLAHYREARYRGGAVAPEQVGEWVERLDAALRAPGA</sequence>
<evidence type="ECO:0000259" key="2">
    <source>
        <dbReference type="SMART" id="SM00460"/>
    </source>
</evidence>
<feature type="transmembrane region" description="Helical" evidence="1">
    <location>
        <begin position="30"/>
        <end position="48"/>
    </location>
</feature>
<proteinExistence type="predicted"/>
<evidence type="ECO:0000313" key="4">
    <source>
        <dbReference type="Proteomes" id="UP000217289"/>
    </source>
</evidence>
<feature type="transmembrane region" description="Helical" evidence="1">
    <location>
        <begin position="107"/>
        <end position="123"/>
    </location>
</feature>
<dbReference type="EMBL" id="CP022163">
    <property type="protein sequence ID" value="ATB29754.1"/>
    <property type="molecule type" value="Genomic_DNA"/>
</dbReference>
<organism evidence="3 4">
    <name type="scientific">Melittangium boletus DSM 14713</name>
    <dbReference type="NCBI Taxonomy" id="1294270"/>
    <lineage>
        <taxon>Bacteria</taxon>
        <taxon>Pseudomonadati</taxon>
        <taxon>Myxococcota</taxon>
        <taxon>Myxococcia</taxon>
        <taxon>Myxococcales</taxon>
        <taxon>Cystobacterineae</taxon>
        <taxon>Archangiaceae</taxon>
        <taxon>Melittangium</taxon>
    </lineage>
</organism>
<dbReference type="InterPro" id="IPR038765">
    <property type="entry name" value="Papain-like_cys_pep_sf"/>
</dbReference>
<feature type="transmembrane region" description="Helical" evidence="1">
    <location>
        <begin position="157"/>
        <end position="179"/>
    </location>
</feature>
<keyword evidence="1" id="KW-0472">Membrane</keyword>
<feature type="transmembrane region" description="Helical" evidence="1">
    <location>
        <begin position="80"/>
        <end position="100"/>
    </location>
</feature>
<dbReference type="AlphaFoldDB" id="A0A250ID25"/>
<feature type="transmembrane region" description="Helical" evidence="1">
    <location>
        <begin position="55"/>
        <end position="74"/>
    </location>
</feature>
<dbReference type="SUPFAM" id="SSF54001">
    <property type="entry name" value="Cysteine proteinases"/>
    <property type="match status" value="1"/>
</dbReference>
<dbReference type="Pfam" id="PF11992">
    <property type="entry name" value="TgpA_N"/>
    <property type="match status" value="1"/>
</dbReference>
<dbReference type="Pfam" id="PF01841">
    <property type="entry name" value="Transglut_core"/>
    <property type="match status" value="1"/>
</dbReference>
<dbReference type="InterPro" id="IPR025403">
    <property type="entry name" value="TgpA-like_C"/>
</dbReference>
<accession>A0A250ID25</accession>
<dbReference type="RefSeq" id="WP_095978286.1">
    <property type="nucleotide sequence ID" value="NZ_CP022163.1"/>
</dbReference>
<dbReference type="OrthoDB" id="9804872at2"/>
<feature type="domain" description="Transglutaminase-like" evidence="2">
    <location>
        <begin position="396"/>
        <end position="468"/>
    </location>
</feature>
<feature type="transmembrane region" description="Helical" evidence="1">
    <location>
        <begin position="7"/>
        <end position="24"/>
    </location>
</feature>
<keyword evidence="1" id="KW-0812">Transmembrane</keyword>
<dbReference type="PANTHER" id="PTHR42736">
    <property type="entry name" value="PROTEIN-GLUTAMINE GAMMA-GLUTAMYLTRANSFERASE"/>
    <property type="match status" value="1"/>
</dbReference>